<reference evidence="2 3" key="1">
    <citation type="submission" date="2018-06" db="EMBL/GenBank/DDBJ databases">
        <authorList>
            <consortium name="Pathogen Informatics"/>
            <person name="Doyle S."/>
        </authorList>
    </citation>
    <scope>NUCLEOTIDE SEQUENCE [LARGE SCALE GENOMIC DNA]</scope>
    <source>
        <strain evidence="2 3">NCTC12123</strain>
    </source>
</reference>
<dbReference type="SMART" id="SM00507">
    <property type="entry name" value="HNHc"/>
    <property type="match status" value="1"/>
</dbReference>
<dbReference type="EMBL" id="UFYI01000007">
    <property type="protein sequence ID" value="STD27235.1"/>
    <property type="molecule type" value="Genomic_DNA"/>
</dbReference>
<protein>
    <submittedName>
        <fullName evidence="2">Cytoplasmic protein</fullName>
    </submittedName>
</protein>
<dbReference type="AlphaFoldDB" id="A0A376FLX6"/>
<dbReference type="Pfam" id="PF06147">
    <property type="entry name" value="DUF968"/>
    <property type="match status" value="1"/>
</dbReference>
<dbReference type="RefSeq" id="WP_057072061.1">
    <property type="nucleotide sequence ID" value="NZ_CP011863.1"/>
</dbReference>
<dbReference type="Proteomes" id="UP000255163">
    <property type="component" value="Unassembled WGS sequence"/>
</dbReference>
<sequence length="353" mass="39751">MRGLFTAETVPRLGLVLLKPGSELMSLFQQGRVLVEPQPKSMAGLPSGLVPDARQPLAEDKSLEEFFTDERVIRAAGGLTALESWLERNVKECQYPHTDYHHHELVTMRHPPGSMLLCWHCDNQLREQTTAALAELARRNLINWLISSILSSLGYNNERELSLGELCWWAVYSGIADAITERMAQLALRLPDEPFLSVYRESDIVPMPPAKSILQKKVTPAVTAAKLKHGANQEVAYEQPKVLALHADPESPESFMLRPKHRRWVNEDYTRWVKTQPCEGCRRPADDPHHVIGHGMGGTATKAHDLFVIPLCRECHDKLHADVAAFEKKHGTQLELLFRFMNRALAIGVITKA</sequence>
<evidence type="ECO:0000313" key="2">
    <source>
        <dbReference type="EMBL" id="STD27235.1"/>
    </source>
</evidence>
<feature type="domain" description="HNH nuclease" evidence="1">
    <location>
        <begin position="268"/>
        <end position="317"/>
    </location>
</feature>
<gene>
    <name evidence="2" type="ORF">NCTC12123_06008</name>
</gene>
<dbReference type="InterPro" id="IPR010373">
    <property type="entry name" value="DUF968"/>
</dbReference>
<dbReference type="CDD" id="cd00085">
    <property type="entry name" value="HNHc"/>
    <property type="match status" value="1"/>
</dbReference>
<dbReference type="Gene3D" id="3.30.50.20">
    <property type="entry name" value="prophage-derive protein ybcO"/>
    <property type="match status" value="1"/>
</dbReference>
<name>A0A376FLX6_ENTAS</name>
<evidence type="ECO:0000259" key="1">
    <source>
        <dbReference type="SMART" id="SM00507"/>
    </source>
</evidence>
<accession>A0A376FLX6</accession>
<organism evidence="2 3">
    <name type="scientific">Enterobacter asburiae</name>
    <dbReference type="NCBI Taxonomy" id="61645"/>
    <lineage>
        <taxon>Bacteria</taxon>
        <taxon>Pseudomonadati</taxon>
        <taxon>Pseudomonadota</taxon>
        <taxon>Gammaproteobacteria</taxon>
        <taxon>Enterobacterales</taxon>
        <taxon>Enterobacteriaceae</taxon>
        <taxon>Enterobacter</taxon>
        <taxon>Enterobacter cloacae complex</taxon>
    </lineage>
</organism>
<dbReference type="InterPro" id="IPR003615">
    <property type="entry name" value="HNH_nuc"/>
</dbReference>
<proteinExistence type="predicted"/>
<evidence type="ECO:0000313" key="3">
    <source>
        <dbReference type="Proteomes" id="UP000255163"/>
    </source>
</evidence>